<reference evidence="2" key="1">
    <citation type="submission" date="2014-09" db="EMBL/GenBank/DDBJ databases">
        <title>G. arboreum L. cv. AKA8401 A2 genome assembly version 1.0.</title>
        <authorList>
            <person name="Mudge J."/>
            <person name="Ramaraj T."/>
            <person name="Lindquist I.E."/>
            <person name="Bharti A.K."/>
            <person name="Sundararajan A."/>
            <person name="Cameron C.T."/>
            <person name="Woodward J.E."/>
            <person name="May G.D."/>
            <person name="Brubaker C."/>
            <person name="Broadhvest J."/>
            <person name="Wilkins T.A."/>
        </authorList>
    </citation>
    <scope>NUCLEOTIDE SEQUENCE</scope>
</reference>
<dbReference type="EMBL" id="KN438567">
    <property type="protein sequence ID" value="KHG26807.1"/>
    <property type="molecule type" value="Genomic_DNA"/>
</dbReference>
<dbReference type="Proteomes" id="UP000032142">
    <property type="component" value="Unassembled WGS sequence"/>
</dbReference>
<keyword evidence="3" id="KW-1185">Reference proteome</keyword>
<evidence type="ECO:0000313" key="2">
    <source>
        <dbReference type="EMBL" id="KHG28010.1"/>
    </source>
</evidence>
<evidence type="ECO:0000313" key="3">
    <source>
        <dbReference type="Proteomes" id="UP000032142"/>
    </source>
</evidence>
<dbReference type="AlphaFoldDB" id="A0A0B0PSJ7"/>
<name>A0A0B0PSJ7_GOSAR</name>
<proteinExistence type="predicted"/>
<dbReference type="EMBL" id="KN443252">
    <property type="protein sequence ID" value="KHG28010.1"/>
    <property type="molecule type" value="Genomic_DNA"/>
</dbReference>
<organism evidence="2 3">
    <name type="scientific">Gossypium arboreum</name>
    <name type="common">Tree cotton</name>
    <name type="synonym">Gossypium nanking</name>
    <dbReference type="NCBI Taxonomy" id="29729"/>
    <lineage>
        <taxon>Eukaryota</taxon>
        <taxon>Viridiplantae</taxon>
        <taxon>Streptophyta</taxon>
        <taxon>Embryophyta</taxon>
        <taxon>Tracheophyta</taxon>
        <taxon>Spermatophyta</taxon>
        <taxon>Magnoliopsida</taxon>
        <taxon>eudicotyledons</taxon>
        <taxon>Gunneridae</taxon>
        <taxon>Pentapetalae</taxon>
        <taxon>rosids</taxon>
        <taxon>malvids</taxon>
        <taxon>Malvales</taxon>
        <taxon>Malvaceae</taxon>
        <taxon>Malvoideae</taxon>
        <taxon>Gossypium</taxon>
    </lineage>
</organism>
<evidence type="ECO:0000313" key="1">
    <source>
        <dbReference type="EMBL" id="KHG26807.1"/>
    </source>
</evidence>
<gene>
    <name evidence="2" type="ORF">F383_11451</name>
    <name evidence="1" type="ORF">F383_33352</name>
</gene>
<accession>A0A0B0PSJ7</accession>
<protein>
    <submittedName>
        <fullName evidence="2">Uncharacterized protein</fullName>
    </submittedName>
</protein>
<sequence length="52" mass="5933">MGRDTSFGILSIRKPERFLRRSHCMPSKSTSLQSLISKVLRPVRCCRHSSSV</sequence>
<reference evidence="3" key="2">
    <citation type="submission" date="2014-09" db="EMBL/GenBank/DDBJ databases">
        <authorList>
            <person name="Mudge J."/>
            <person name="Ramaraj T."/>
            <person name="Lindquist I.E."/>
            <person name="Bharti A.K."/>
            <person name="Sundararajan A."/>
            <person name="Cameron C.T."/>
            <person name="Woodward J.E."/>
            <person name="May G.D."/>
            <person name="Brubaker C."/>
            <person name="Broadhvest J."/>
            <person name="Wilkins T.A."/>
        </authorList>
    </citation>
    <scope>NUCLEOTIDE SEQUENCE</scope>
    <source>
        <strain evidence="3">cv. AKA8401</strain>
    </source>
</reference>